<comment type="caution">
    <text evidence="1">The sequence shown here is derived from an EMBL/GenBank/DDBJ whole genome shotgun (WGS) entry which is preliminary data.</text>
</comment>
<dbReference type="Proteomes" id="UP001595840">
    <property type="component" value="Unassembled WGS sequence"/>
</dbReference>
<name>A0ABV8V6Y5_9GAMM</name>
<accession>A0ABV8V6Y5</accession>
<dbReference type="Pfam" id="PF12224">
    <property type="entry name" value="Amidoligase_2"/>
    <property type="match status" value="1"/>
</dbReference>
<reference evidence="2" key="1">
    <citation type="journal article" date="2019" name="Int. J. Syst. Evol. Microbiol.">
        <title>The Global Catalogue of Microorganisms (GCM) 10K type strain sequencing project: providing services to taxonomists for standard genome sequencing and annotation.</title>
        <authorList>
            <consortium name="The Broad Institute Genomics Platform"/>
            <consortium name="The Broad Institute Genome Sequencing Center for Infectious Disease"/>
            <person name="Wu L."/>
            <person name="Ma J."/>
        </authorList>
    </citation>
    <scope>NUCLEOTIDE SEQUENCE [LARGE SCALE GENOMIC DNA]</scope>
    <source>
        <strain evidence="2">CECT 8570</strain>
    </source>
</reference>
<proteinExistence type="predicted"/>
<evidence type="ECO:0000313" key="1">
    <source>
        <dbReference type="EMBL" id="MFC4363206.1"/>
    </source>
</evidence>
<keyword evidence="2" id="KW-1185">Reference proteome</keyword>
<gene>
    <name evidence="1" type="ORF">ACFOX3_12905</name>
</gene>
<sequence>MNTLNKHCEIPPKRLNHCSQERQVGIEIEMAGLAPKQIIAAIKRHFGGDEALNGPLEYALLDSQLGNFKVELDSRTVKKAYKLADDADLPWPLEDANTIVKDLAENWVPWELVSPPIPVSQLDQINDLVIDLRHQGALGTRKAAQYAFGMHLNPDLPDLTAATILQYLQAYCCLYDGIVARERPNFARQLTPHIRHFDKDYILKIIAASYAPDLQTLMADYVEHNPTRNRSLDLLPLFQFLNEDFIKQSLNDPRIKSRPTFHFRLPNSDIDNPNWGIHIAWHEWLAVEWLAQDEKRLTQMCSAYRKELNRFGHHVDNQWQKRASAELAR</sequence>
<dbReference type="InterPro" id="IPR022025">
    <property type="entry name" value="Amidoligase_2"/>
</dbReference>
<dbReference type="EMBL" id="JBHSCX010000020">
    <property type="protein sequence ID" value="MFC4363206.1"/>
    <property type="molecule type" value="Genomic_DNA"/>
</dbReference>
<dbReference type="RefSeq" id="WP_290260864.1">
    <property type="nucleotide sequence ID" value="NZ_JAUFQG010000004.1"/>
</dbReference>
<evidence type="ECO:0000313" key="2">
    <source>
        <dbReference type="Proteomes" id="UP001595840"/>
    </source>
</evidence>
<organism evidence="1 2">
    <name type="scientific">Simiduia curdlanivorans</name>
    <dbReference type="NCBI Taxonomy" id="1492769"/>
    <lineage>
        <taxon>Bacteria</taxon>
        <taxon>Pseudomonadati</taxon>
        <taxon>Pseudomonadota</taxon>
        <taxon>Gammaproteobacteria</taxon>
        <taxon>Cellvibrionales</taxon>
        <taxon>Cellvibrionaceae</taxon>
        <taxon>Simiduia</taxon>
    </lineage>
</organism>
<protein>
    <submittedName>
        <fullName evidence="1">Amidoligase family protein</fullName>
    </submittedName>
</protein>